<sequence>MQQNFYGNNIIITDPSSNLRALGRNALAGKWQSAIIAVIVYTLCVQLPPAILNTLFGIDMGELYSMNMGYSYNVGVDSYSTVYNSMPAYSPLSGIYSLLVTGAMDLGLTLFFLAMFRRQIVGIGDVFLGFERYGKALGLFLFQGLFIVLWSLLFIVPGIIAAIRYSQAFFILADDPNKGIRQCMDESKMMMRGNKAKYFCLSLSFIGWGILASIPAGVLSGISEALYLSGFMTVLFDIVGALCMAPVIAYIYSTQAGFYEILAGHLIKETQPAPIDPEAIPAAMRQPQAPVNPVPPQPQAPVNQVPPQPQAPANPVPPQPQAPVNPVPPQPQAPVNPVPPQPQAPANPVPPQPQAPANPVPLQPQAPVDPIPQEVPPQPPVQPQDPEDKQ</sequence>
<reference evidence="3" key="1">
    <citation type="submission" date="2020-08" db="EMBL/GenBank/DDBJ databases">
        <authorList>
            <person name="Liu C."/>
            <person name="Sun Q."/>
        </authorList>
    </citation>
    <scope>NUCLEOTIDE SEQUENCE</scope>
    <source>
        <strain evidence="3">BX16</strain>
    </source>
</reference>
<evidence type="ECO:0000256" key="1">
    <source>
        <dbReference type="SAM" id="MobiDB-lite"/>
    </source>
</evidence>
<keyword evidence="4" id="KW-1185">Reference proteome</keyword>
<dbReference type="Proteomes" id="UP000644115">
    <property type="component" value="Unassembled WGS sequence"/>
</dbReference>
<keyword evidence="2" id="KW-0812">Transmembrane</keyword>
<evidence type="ECO:0000313" key="4">
    <source>
        <dbReference type="Proteomes" id="UP000644115"/>
    </source>
</evidence>
<dbReference type="PANTHER" id="PTHR40076">
    <property type="entry name" value="MEMBRANE PROTEIN-RELATED"/>
    <property type="match status" value="1"/>
</dbReference>
<dbReference type="PANTHER" id="PTHR40076:SF1">
    <property type="entry name" value="MEMBRANE PROTEIN"/>
    <property type="match status" value="1"/>
</dbReference>
<dbReference type="InterPro" id="IPR010380">
    <property type="entry name" value="DUF975"/>
</dbReference>
<feature type="transmembrane region" description="Helical" evidence="2">
    <location>
        <begin position="198"/>
        <end position="219"/>
    </location>
</feature>
<accession>A0A923SM97</accession>
<feature type="transmembrane region" description="Helical" evidence="2">
    <location>
        <begin position="225"/>
        <end position="252"/>
    </location>
</feature>
<keyword evidence="2" id="KW-1133">Transmembrane helix</keyword>
<feature type="transmembrane region" description="Helical" evidence="2">
    <location>
        <begin position="34"/>
        <end position="58"/>
    </location>
</feature>
<organism evidence="3 4">
    <name type="scientific">Lentihominibacter faecis</name>
    <dbReference type="NCBI Taxonomy" id="2764712"/>
    <lineage>
        <taxon>Bacteria</taxon>
        <taxon>Bacillati</taxon>
        <taxon>Bacillota</taxon>
        <taxon>Clostridia</taxon>
        <taxon>Peptostreptococcales</taxon>
        <taxon>Anaerovoracaceae</taxon>
        <taxon>Lentihominibacter</taxon>
    </lineage>
</organism>
<feature type="region of interest" description="Disordered" evidence="1">
    <location>
        <begin position="287"/>
        <end position="390"/>
    </location>
</feature>
<protein>
    <submittedName>
        <fullName evidence="3">DUF975 family protein</fullName>
    </submittedName>
</protein>
<dbReference type="Pfam" id="PF06161">
    <property type="entry name" value="DUF975"/>
    <property type="match status" value="1"/>
</dbReference>
<keyword evidence="2" id="KW-0472">Membrane</keyword>
<feature type="compositionally biased region" description="Pro residues" evidence="1">
    <location>
        <begin position="290"/>
        <end position="383"/>
    </location>
</feature>
<evidence type="ECO:0000256" key="2">
    <source>
        <dbReference type="SAM" id="Phobius"/>
    </source>
</evidence>
<dbReference type="AlphaFoldDB" id="A0A923SM97"/>
<dbReference type="EMBL" id="JACRWC010000108">
    <property type="protein sequence ID" value="MBC6000114.1"/>
    <property type="molecule type" value="Genomic_DNA"/>
</dbReference>
<proteinExistence type="predicted"/>
<name>A0A923SM97_9FIRM</name>
<gene>
    <name evidence="3" type="ORF">H8876_08890</name>
</gene>
<comment type="caution">
    <text evidence="3">The sequence shown here is derived from an EMBL/GenBank/DDBJ whole genome shotgun (WGS) entry which is preliminary data.</text>
</comment>
<feature type="transmembrane region" description="Helical" evidence="2">
    <location>
        <begin position="95"/>
        <end position="116"/>
    </location>
</feature>
<feature type="transmembrane region" description="Helical" evidence="2">
    <location>
        <begin position="136"/>
        <end position="163"/>
    </location>
</feature>
<evidence type="ECO:0000313" key="3">
    <source>
        <dbReference type="EMBL" id="MBC6000114.1"/>
    </source>
</evidence>
<dbReference type="RefSeq" id="WP_249287448.1">
    <property type="nucleotide sequence ID" value="NZ_JACRWC010000108.1"/>
</dbReference>